<evidence type="ECO:0000256" key="6">
    <source>
        <dbReference type="ARBA" id="ARBA00023121"/>
    </source>
</evidence>
<comment type="pathway">
    <text evidence="2 8">Cofactor biosynthesis; ubiquinone biosynthesis.</text>
</comment>
<dbReference type="PANTHER" id="PTHR21427">
    <property type="entry name" value="UBIQUINONE BIOSYNTHESIS PROTEIN COQ9, MITOCHONDRIAL"/>
    <property type="match status" value="1"/>
</dbReference>
<dbReference type="EMBL" id="JABWAB010000001">
    <property type="protein sequence ID" value="KAF6058501.1"/>
    <property type="molecule type" value="Genomic_DNA"/>
</dbReference>
<evidence type="ECO:0000313" key="10">
    <source>
        <dbReference type="EMBL" id="KAF6058501.1"/>
    </source>
</evidence>
<protein>
    <recommendedName>
        <fullName evidence="8">Ubiquinone biosynthesis protein</fullName>
    </recommendedName>
</protein>
<feature type="domain" description="COQ9 C-terminal" evidence="9">
    <location>
        <begin position="170"/>
        <end position="239"/>
    </location>
</feature>
<comment type="function">
    <text evidence="8">Membrane-associated protein that warps the membrane surface to access and bind aromatic isoprenes with high specificity, including ubiquinone (CoQ) isoprene intermediates and presents them directly to Coq7, therefore facilitating the Coq7-mediated hydroxylase step. Participates in the biosynthesis of coenzyme Q, also named ubiquinone, an essential lipid-soluble electron transporter for aerobic cellular respiration.</text>
</comment>
<evidence type="ECO:0000256" key="2">
    <source>
        <dbReference type="ARBA" id="ARBA00004749"/>
    </source>
</evidence>
<dbReference type="NCBIfam" id="TIGR02396">
    <property type="entry name" value="diverge_rpsU"/>
    <property type="match status" value="1"/>
</dbReference>
<accession>A0A8X7TDA2</accession>
<reference evidence="10" key="1">
    <citation type="submission" date="2020-03" db="EMBL/GenBank/DDBJ databases">
        <title>FDA dAtabase for Regulatory Grade micrObial Sequences (FDA-ARGOS): Supporting development and validation of Infectious Disease Dx tests.</title>
        <authorList>
            <person name="Campos J."/>
            <person name="Goldberg B."/>
            <person name="Tallon L."/>
            <person name="Sadzewicz L."/>
            <person name="Vavikolanu K."/>
            <person name="Mehta A."/>
            <person name="Aluvathingal J."/>
            <person name="Nadendla S."/>
            <person name="Nandy P."/>
            <person name="Geyer C."/>
            <person name="Yan Y."/>
            <person name="Sichtig H."/>
        </authorList>
    </citation>
    <scope>NUCLEOTIDE SEQUENCE [LARGE SCALE GENOMIC DNA]</scope>
    <source>
        <strain evidence="10">FDAARGOS_652</strain>
    </source>
</reference>
<dbReference type="AlphaFoldDB" id="A0A8X7TDA2"/>
<keyword evidence="5" id="KW-0809">Transit peptide</keyword>
<dbReference type="InterPro" id="IPR012762">
    <property type="entry name" value="Ubiq_biosynth_COQ9"/>
</dbReference>
<dbReference type="OrthoDB" id="619536at2759"/>
<gene>
    <name evidence="10" type="ORF">FOB60_000083</name>
</gene>
<keyword evidence="7 8" id="KW-0496">Mitochondrion</keyword>
<evidence type="ECO:0000256" key="3">
    <source>
        <dbReference type="ARBA" id="ARBA00010766"/>
    </source>
</evidence>
<comment type="similarity">
    <text evidence="3 8">Belongs to the COQ9 family.</text>
</comment>
<evidence type="ECO:0000256" key="7">
    <source>
        <dbReference type="ARBA" id="ARBA00023128"/>
    </source>
</evidence>
<dbReference type="GO" id="GO:0005743">
    <property type="term" value="C:mitochondrial inner membrane"/>
    <property type="evidence" value="ECO:0007669"/>
    <property type="project" value="TreeGrafter"/>
</dbReference>
<sequence>MIKLVRLPKLPRFASATTTTTTRLYHSTDHIGTNTIINPNLIESKVLTRAIDYIPQYGFHPKTISKAIHDLDYPDSLISVFTTSPSGYSLSMQLMLFWLKLKRQELEYFAKDKIAIETNADAIATNTASAGTSEGDKLKQLIKYRLQLNTPIKSQLSQGLSQLIVPYNISASLEELLQLGDDIAYYAGDKSNDFAWYSKRAAICGIYVKSELFMLQDQTADSQLTNQFVDSKVDDFVAMGQGFSNVEQWIEFNAFGLVNLIKSQLARG</sequence>
<evidence type="ECO:0000256" key="1">
    <source>
        <dbReference type="ARBA" id="ARBA00004173"/>
    </source>
</evidence>
<evidence type="ECO:0000259" key="9">
    <source>
        <dbReference type="Pfam" id="PF08511"/>
    </source>
</evidence>
<dbReference type="Pfam" id="PF08511">
    <property type="entry name" value="COQ9"/>
    <property type="match status" value="1"/>
</dbReference>
<evidence type="ECO:0000256" key="8">
    <source>
        <dbReference type="RuleBase" id="RU366063"/>
    </source>
</evidence>
<keyword evidence="6 8" id="KW-0446">Lipid-binding</keyword>
<comment type="subcellular location">
    <subcellularLocation>
        <location evidence="1 8">Mitochondrion</location>
    </subcellularLocation>
</comment>
<name>A0A8X7TDA2_CANPA</name>
<dbReference type="GO" id="GO:0006744">
    <property type="term" value="P:ubiquinone biosynthetic process"/>
    <property type="evidence" value="ECO:0007669"/>
    <property type="project" value="UniProtKB-UniRule"/>
</dbReference>
<comment type="caution">
    <text evidence="10">The sequence shown here is derived from an EMBL/GenBank/DDBJ whole genome shotgun (WGS) entry which is preliminary data.</text>
</comment>
<evidence type="ECO:0000256" key="4">
    <source>
        <dbReference type="ARBA" id="ARBA00022688"/>
    </source>
</evidence>
<dbReference type="Proteomes" id="UP000590412">
    <property type="component" value="Unassembled WGS sequence"/>
</dbReference>
<keyword evidence="4 8" id="KW-0831">Ubiquinone biosynthesis</keyword>
<organism evidence="10 11">
    <name type="scientific">Candida parapsilosis</name>
    <name type="common">Yeast</name>
    <dbReference type="NCBI Taxonomy" id="5480"/>
    <lineage>
        <taxon>Eukaryota</taxon>
        <taxon>Fungi</taxon>
        <taxon>Dikarya</taxon>
        <taxon>Ascomycota</taxon>
        <taxon>Saccharomycotina</taxon>
        <taxon>Pichiomycetes</taxon>
        <taxon>Debaryomycetaceae</taxon>
        <taxon>Candida/Lodderomyces clade</taxon>
        <taxon>Candida</taxon>
    </lineage>
</organism>
<proteinExistence type="inferred from homology"/>
<dbReference type="Gene3D" id="1.10.357.10">
    <property type="entry name" value="Tetracycline Repressor, domain 2"/>
    <property type="match status" value="1"/>
</dbReference>
<dbReference type="InterPro" id="IPR013718">
    <property type="entry name" value="COQ9_C"/>
</dbReference>
<evidence type="ECO:0000256" key="5">
    <source>
        <dbReference type="ARBA" id="ARBA00022946"/>
    </source>
</evidence>
<evidence type="ECO:0000313" key="11">
    <source>
        <dbReference type="Proteomes" id="UP000590412"/>
    </source>
</evidence>
<dbReference type="GO" id="GO:0008289">
    <property type="term" value="F:lipid binding"/>
    <property type="evidence" value="ECO:0007669"/>
    <property type="project" value="UniProtKB-UniRule"/>
</dbReference>
<dbReference type="PANTHER" id="PTHR21427:SF19">
    <property type="entry name" value="UBIQUINONE BIOSYNTHESIS PROTEIN COQ9, MITOCHONDRIAL"/>
    <property type="match status" value="1"/>
</dbReference>